<dbReference type="KEGG" id="hgn:E6W36_03295"/>
<dbReference type="RefSeq" id="WP_222873759.1">
    <property type="nucleotide sequence ID" value="NZ_CP039704.1"/>
</dbReference>
<proteinExistence type="predicted"/>
<reference evidence="2" key="1">
    <citation type="submission" date="2019-04" db="EMBL/GenBank/DDBJ databases">
        <title>Complete genome sequence of Sphingomonas sp. W1-2-3.</title>
        <authorList>
            <person name="Im W.T."/>
        </authorList>
    </citation>
    <scope>NUCLEOTIDE SEQUENCE [LARGE SCALE GENOMIC DNA]</scope>
    <source>
        <strain evidence="2">W1-2-3</strain>
    </source>
</reference>
<dbReference type="Proteomes" id="UP000298714">
    <property type="component" value="Chromosome"/>
</dbReference>
<organism evidence="1 2">
    <name type="scientific">Hankyongella ginsenosidimutans</name>
    <dbReference type="NCBI Taxonomy" id="1763828"/>
    <lineage>
        <taxon>Bacteria</taxon>
        <taxon>Pseudomonadati</taxon>
        <taxon>Pseudomonadota</taxon>
        <taxon>Alphaproteobacteria</taxon>
        <taxon>Sphingomonadales</taxon>
        <taxon>Sphingomonadaceae</taxon>
        <taxon>Hankyongella</taxon>
    </lineage>
</organism>
<evidence type="ECO:0000313" key="1">
    <source>
        <dbReference type="EMBL" id="QCI78967.1"/>
    </source>
</evidence>
<gene>
    <name evidence="1" type="ORF">E6W36_03295</name>
</gene>
<dbReference type="AlphaFoldDB" id="A0A4D7C8J6"/>
<keyword evidence="2" id="KW-1185">Reference proteome</keyword>
<dbReference type="Pfam" id="PF20660">
    <property type="entry name" value="DUF6812"/>
    <property type="match status" value="1"/>
</dbReference>
<sequence>MPLENRASRIRTKVNIEVELVMADGTQVSGHVFIGLDQRVQDLLNDPAPFFPLRLPQHEIVLINKSMVAICKPLDATR</sequence>
<name>A0A4D7C8J6_9SPHN</name>
<dbReference type="EMBL" id="CP039704">
    <property type="protein sequence ID" value="QCI78967.1"/>
    <property type="molecule type" value="Genomic_DNA"/>
</dbReference>
<accession>A0A4D7C8J6</accession>
<protein>
    <submittedName>
        <fullName evidence="1">Uncharacterized protein</fullName>
    </submittedName>
</protein>
<dbReference type="InterPro" id="IPR049210">
    <property type="entry name" value="DUF6812"/>
</dbReference>
<evidence type="ECO:0000313" key="2">
    <source>
        <dbReference type="Proteomes" id="UP000298714"/>
    </source>
</evidence>